<organism evidence="1 2">
    <name type="scientific">Ixodes persulcatus</name>
    <name type="common">Taiga tick</name>
    <dbReference type="NCBI Taxonomy" id="34615"/>
    <lineage>
        <taxon>Eukaryota</taxon>
        <taxon>Metazoa</taxon>
        <taxon>Ecdysozoa</taxon>
        <taxon>Arthropoda</taxon>
        <taxon>Chelicerata</taxon>
        <taxon>Arachnida</taxon>
        <taxon>Acari</taxon>
        <taxon>Parasitiformes</taxon>
        <taxon>Ixodida</taxon>
        <taxon>Ixodoidea</taxon>
        <taxon>Ixodidae</taxon>
        <taxon>Ixodinae</taxon>
        <taxon>Ixodes</taxon>
    </lineage>
</organism>
<reference evidence="1 2" key="1">
    <citation type="journal article" date="2020" name="Cell">
        <title>Large-Scale Comparative Analyses of Tick Genomes Elucidate Their Genetic Diversity and Vector Capacities.</title>
        <authorList>
            <consortium name="Tick Genome and Microbiome Consortium (TIGMIC)"/>
            <person name="Jia N."/>
            <person name="Wang J."/>
            <person name="Shi W."/>
            <person name="Du L."/>
            <person name="Sun Y."/>
            <person name="Zhan W."/>
            <person name="Jiang J.F."/>
            <person name="Wang Q."/>
            <person name="Zhang B."/>
            <person name="Ji P."/>
            <person name="Bell-Sakyi L."/>
            <person name="Cui X.M."/>
            <person name="Yuan T.T."/>
            <person name="Jiang B.G."/>
            <person name="Yang W.F."/>
            <person name="Lam T.T."/>
            <person name="Chang Q.C."/>
            <person name="Ding S.J."/>
            <person name="Wang X.J."/>
            <person name="Zhu J.G."/>
            <person name="Ruan X.D."/>
            <person name="Zhao L."/>
            <person name="Wei J.T."/>
            <person name="Ye R.Z."/>
            <person name="Que T.C."/>
            <person name="Du C.H."/>
            <person name="Zhou Y.H."/>
            <person name="Cheng J.X."/>
            <person name="Dai P.F."/>
            <person name="Guo W.B."/>
            <person name="Han X.H."/>
            <person name="Huang E.J."/>
            <person name="Li L.F."/>
            <person name="Wei W."/>
            <person name="Gao Y.C."/>
            <person name="Liu J.Z."/>
            <person name="Shao H.Z."/>
            <person name="Wang X."/>
            <person name="Wang C.C."/>
            <person name="Yang T.C."/>
            <person name="Huo Q.B."/>
            <person name="Li W."/>
            <person name="Chen H.Y."/>
            <person name="Chen S.E."/>
            <person name="Zhou L.G."/>
            <person name="Ni X.B."/>
            <person name="Tian J.H."/>
            <person name="Sheng Y."/>
            <person name="Liu T."/>
            <person name="Pan Y.S."/>
            <person name="Xia L.Y."/>
            <person name="Li J."/>
            <person name="Zhao F."/>
            <person name="Cao W.C."/>
        </authorList>
    </citation>
    <scope>NUCLEOTIDE SEQUENCE [LARGE SCALE GENOMIC DNA]</scope>
    <source>
        <strain evidence="1">Iper-2018</strain>
    </source>
</reference>
<evidence type="ECO:0000313" key="2">
    <source>
        <dbReference type="Proteomes" id="UP000805193"/>
    </source>
</evidence>
<keyword evidence="2" id="KW-1185">Reference proteome</keyword>
<comment type="caution">
    <text evidence="1">The sequence shown here is derived from an EMBL/GenBank/DDBJ whole genome shotgun (WGS) entry which is preliminary data.</text>
</comment>
<evidence type="ECO:0000313" key="1">
    <source>
        <dbReference type="EMBL" id="KAG0421547.1"/>
    </source>
</evidence>
<dbReference type="EMBL" id="JABSTQ010010349">
    <property type="protein sequence ID" value="KAG0421547.1"/>
    <property type="molecule type" value="Genomic_DNA"/>
</dbReference>
<accession>A0AC60PKU7</accession>
<dbReference type="Proteomes" id="UP000805193">
    <property type="component" value="Unassembled WGS sequence"/>
</dbReference>
<gene>
    <name evidence="1" type="ORF">HPB47_002566</name>
</gene>
<protein>
    <submittedName>
        <fullName evidence="1">Uncharacterized protein</fullName>
    </submittedName>
</protein>
<proteinExistence type="predicted"/>
<sequence length="184" mass="20574">MTTEKCFEWLNHVWGRDTDEPRRSLVIDQAPIHKTDVVVDATEAADTDIVYNPGECTGILQPIDVYWNMSFKNYLRSSWAEFMRKGDKTAKGNLKKPSRQDVLNFVSATWVAVPEEIITRSFKGCGISGALDGSEDGHLHERFAGIGEPAIAIPSCRDSVSDECVNLLFCSDSEESFSEFSEDE</sequence>
<name>A0AC60PKU7_IXOPE</name>